<dbReference type="AlphaFoldDB" id="G0UX95"/>
<evidence type="ECO:0008006" key="3">
    <source>
        <dbReference type="Google" id="ProtNLM"/>
    </source>
</evidence>
<feature type="region of interest" description="Disordered" evidence="1">
    <location>
        <begin position="693"/>
        <end position="747"/>
    </location>
</feature>
<evidence type="ECO:0000256" key="1">
    <source>
        <dbReference type="SAM" id="MobiDB-lite"/>
    </source>
</evidence>
<dbReference type="EMBL" id="HE575323">
    <property type="protein sequence ID" value="CCC94012.1"/>
    <property type="molecule type" value="Genomic_DNA"/>
</dbReference>
<proteinExistence type="predicted"/>
<organism evidence="2">
    <name type="scientific">Trypanosoma congolense (strain IL3000)</name>
    <dbReference type="NCBI Taxonomy" id="1068625"/>
    <lineage>
        <taxon>Eukaryota</taxon>
        <taxon>Discoba</taxon>
        <taxon>Euglenozoa</taxon>
        <taxon>Kinetoplastea</taxon>
        <taxon>Metakinetoplastina</taxon>
        <taxon>Trypanosomatida</taxon>
        <taxon>Trypanosomatidae</taxon>
        <taxon>Trypanosoma</taxon>
        <taxon>Nannomonas</taxon>
    </lineage>
</organism>
<name>G0UX95_TRYCI</name>
<evidence type="ECO:0000313" key="2">
    <source>
        <dbReference type="EMBL" id="CCC94012.1"/>
    </source>
</evidence>
<gene>
    <name evidence="2" type="ORF">TCIL3000_10_7870</name>
</gene>
<protein>
    <recommendedName>
        <fullName evidence="3">CUE domain-containing protein</fullName>
    </recommendedName>
</protein>
<feature type="compositionally biased region" description="Basic and acidic residues" evidence="1">
    <location>
        <begin position="693"/>
        <end position="715"/>
    </location>
</feature>
<feature type="region of interest" description="Disordered" evidence="1">
    <location>
        <begin position="643"/>
        <end position="667"/>
    </location>
</feature>
<dbReference type="VEuPathDB" id="TriTrypDB:TcIL3000_10_7870"/>
<accession>G0UX95</accession>
<reference evidence="2" key="1">
    <citation type="journal article" date="2012" name="Proc. Natl. Acad. Sci. U.S.A.">
        <title>Antigenic diversity is generated by distinct evolutionary mechanisms in African trypanosome species.</title>
        <authorList>
            <person name="Jackson A.P."/>
            <person name="Berry A."/>
            <person name="Aslett M."/>
            <person name="Allison H.C."/>
            <person name="Burton P."/>
            <person name="Vavrova-Anderson J."/>
            <person name="Brown R."/>
            <person name="Browne H."/>
            <person name="Corton N."/>
            <person name="Hauser H."/>
            <person name="Gamble J."/>
            <person name="Gilderthorp R."/>
            <person name="Marcello L."/>
            <person name="McQuillan J."/>
            <person name="Otto T.D."/>
            <person name="Quail M.A."/>
            <person name="Sanders M.J."/>
            <person name="van Tonder A."/>
            <person name="Ginger M.L."/>
            <person name="Field M.C."/>
            <person name="Barry J.D."/>
            <person name="Hertz-Fowler C."/>
            <person name="Berriman M."/>
        </authorList>
    </citation>
    <scope>NUCLEOTIDE SEQUENCE</scope>
    <source>
        <strain evidence="2">IL3000</strain>
    </source>
</reference>
<sequence length="747" mass="81611">MTKTLQDAFPDSEGAICGVFSCSSSVSEKLWEDAIIISQSDERTFWTITTNYKNMAIMLELLVNAVNTAHSSAHLRRLKHNEEVAVLTILVRLATTTSVPLAAGASVSSVAKRLGDVVPPSLLPSVCVALLRHSGQIASTAVTALFLINPTYLCAITSIMNVWCKTTSTLAVRCVRDLSRGRHQRLAGDVIPLFEQLYRHVKGLWSLAHCVPFLADYVPLSRILCSLRVVVDFISPALQHFILTCTSMNSRREQLSKANSVIVNAALNAATVLVLFRKYRLVAGEDSSYCVDHIVNSTYEVIAAHVTQKTTGVPALLLKSAKHSLMSVLNGLVPPSAEDEDRYVGEILSSLTEPPRDCADFAAGFAGARPRFSEVFLLELVHQGFHIDKLLEKKLITTIKAEELGASERVIAQAIAGIIEESQGGTVNALSVKESGCCGAMQGSPSNGAPCASSRTPPTSSNPLVRIVLDVMPHFNVKGIEAALNYYNNDVEHFILDASVDNIVPHILEQLNEPTHSDVEHGLHGEDWEILSPSEPSGTQKHFIGPSDYDNELQNSNLNLLIGSDLYEAINGFDESVIPNEHEEEFTYATLCPGGGLHDNGVGSFRVDEVLKEKIHMLTEMMYEDEYDDTQDAVETRGVAQQCDASASVSSDHSEAGGDGIVPTVSDEEIARETLLNSSAGSPRRVRTLYDEKRFHEDRAKQRDSRTKAAKEARENLPVYAKKKKTVQKKPRDGKALTRAVRKGNVE</sequence>